<dbReference type="InterPro" id="IPR027417">
    <property type="entry name" value="P-loop_NTPase"/>
</dbReference>
<evidence type="ECO:0000313" key="6">
    <source>
        <dbReference type="Proteomes" id="UP000007719"/>
    </source>
</evidence>
<dbReference type="InterPro" id="IPR003593">
    <property type="entry name" value="AAA+_ATPase"/>
</dbReference>
<dbReference type="InterPro" id="IPR017871">
    <property type="entry name" value="ABC_transporter-like_CS"/>
</dbReference>
<dbReference type="SMART" id="SM00382">
    <property type="entry name" value="AAA"/>
    <property type="match status" value="1"/>
</dbReference>
<dbReference type="InParanoid" id="B8DYP1"/>
<dbReference type="Pfam" id="PF08352">
    <property type="entry name" value="oligo_HPY"/>
    <property type="match status" value="1"/>
</dbReference>
<dbReference type="PANTHER" id="PTHR43230:SF2">
    <property type="entry name" value="OLIGOPEPTIDE ABC TRANSPORTER, ATP-BINDING PROTEIN"/>
    <property type="match status" value="1"/>
</dbReference>
<dbReference type="PROSITE" id="PS50893">
    <property type="entry name" value="ABC_TRANSPORTER_2"/>
    <property type="match status" value="1"/>
</dbReference>
<dbReference type="NCBIfam" id="TIGR01727">
    <property type="entry name" value="oligo_HPY"/>
    <property type="match status" value="1"/>
</dbReference>
<gene>
    <name evidence="5" type="ordered locus">Dtur_0085</name>
</gene>
<dbReference type="PATRIC" id="fig|515635.4.peg.86"/>
<evidence type="ECO:0000256" key="3">
    <source>
        <dbReference type="ARBA" id="ARBA00022840"/>
    </source>
</evidence>
<dbReference type="EMBL" id="CP001251">
    <property type="protein sequence ID" value="ACK41423.1"/>
    <property type="molecule type" value="Genomic_DNA"/>
</dbReference>
<name>B8DYP1_DICTD</name>
<evidence type="ECO:0000259" key="4">
    <source>
        <dbReference type="PROSITE" id="PS50893"/>
    </source>
</evidence>
<keyword evidence="1" id="KW-0813">Transport</keyword>
<dbReference type="eggNOG" id="COG4608">
    <property type="taxonomic scope" value="Bacteria"/>
</dbReference>
<dbReference type="RefSeq" id="WP_012582509.1">
    <property type="nucleotide sequence ID" value="NC_011661.1"/>
</dbReference>
<organism evidence="5 6">
    <name type="scientific">Dictyoglomus turgidum (strain DSM 6724 / Z-1310)</name>
    <dbReference type="NCBI Taxonomy" id="515635"/>
    <lineage>
        <taxon>Bacteria</taxon>
        <taxon>Pseudomonadati</taxon>
        <taxon>Dictyoglomota</taxon>
        <taxon>Dictyoglomia</taxon>
        <taxon>Dictyoglomales</taxon>
        <taxon>Dictyoglomaceae</taxon>
        <taxon>Dictyoglomus</taxon>
    </lineage>
</organism>
<accession>B8DYP1</accession>
<evidence type="ECO:0000256" key="1">
    <source>
        <dbReference type="ARBA" id="ARBA00022448"/>
    </source>
</evidence>
<dbReference type="KEGG" id="dtu:Dtur_0085"/>
<feature type="domain" description="ABC transporter" evidence="4">
    <location>
        <begin position="5"/>
        <end position="251"/>
    </location>
</feature>
<dbReference type="OrthoDB" id="9806285at2"/>
<proteinExistence type="predicted"/>
<keyword evidence="6" id="KW-1185">Reference proteome</keyword>
<dbReference type="AlphaFoldDB" id="B8DYP1"/>
<evidence type="ECO:0000313" key="5">
    <source>
        <dbReference type="EMBL" id="ACK41423.1"/>
    </source>
</evidence>
<dbReference type="HOGENOM" id="CLU_000604_1_23_0"/>
<dbReference type="EnsemblBacteria" id="ACK41423">
    <property type="protein sequence ID" value="ACK41423"/>
    <property type="gene ID" value="Dtur_0085"/>
</dbReference>
<dbReference type="Gene3D" id="3.40.50.300">
    <property type="entry name" value="P-loop containing nucleotide triphosphate hydrolases"/>
    <property type="match status" value="1"/>
</dbReference>
<keyword evidence="2" id="KW-0547">Nucleotide-binding</keyword>
<dbReference type="PROSITE" id="PS00211">
    <property type="entry name" value="ABC_TRANSPORTER_1"/>
    <property type="match status" value="1"/>
</dbReference>
<reference evidence="6" key="1">
    <citation type="journal article" date="2016" name="Front. Microbiol.">
        <title>The complete genome sequence of hyperthermophile Dictyoglomus turgidum DSM 6724 reveals a specialized carbohydrate fermentor.</title>
        <authorList>
            <person name="Brumm P.J."/>
            <person name="Gowda K."/>
            <person name="Robb F.T."/>
            <person name="Mead D.A."/>
        </authorList>
    </citation>
    <scope>NUCLEOTIDE SEQUENCE [LARGE SCALE GENOMIC DNA]</scope>
    <source>
        <strain evidence="6">DSM 6724 / Z-1310</strain>
    </source>
</reference>
<dbReference type="Proteomes" id="UP000007719">
    <property type="component" value="Chromosome"/>
</dbReference>
<dbReference type="Pfam" id="PF00005">
    <property type="entry name" value="ABC_tran"/>
    <property type="match status" value="1"/>
</dbReference>
<dbReference type="STRING" id="515635.Dtur_0085"/>
<dbReference type="InterPro" id="IPR003439">
    <property type="entry name" value="ABC_transporter-like_ATP-bd"/>
</dbReference>
<dbReference type="GO" id="GO:0016887">
    <property type="term" value="F:ATP hydrolysis activity"/>
    <property type="evidence" value="ECO:0007669"/>
    <property type="project" value="InterPro"/>
</dbReference>
<keyword evidence="3" id="KW-0067">ATP-binding</keyword>
<dbReference type="CDD" id="cd03257">
    <property type="entry name" value="ABC_NikE_OppD_transporters"/>
    <property type="match status" value="1"/>
</dbReference>
<dbReference type="GO" id="GO:0005524">
    <property type="term" value="F:ATP binding"/>
    <property type="evidence" value="ECO:0007669"/>
    <property type="project" value="UniProtKB-KW"/>
</dbReference>
<sequence>MEKILEVKNISKIYSVGSLFSRIRITAVDNVSFYIKPAEIFTLAGESGCGKTTLSKIILGFEEPNYGEILYEGKSTKNIDRIEFMKKVQGVFQNPFESFNPLITIEDIFFETIYNFKLATNKNEAIKIIEEKLNAVGLSFDDIHNRYPNELSGGQLQRASIARSLLTNPSILIADEPVSMVDASLRMSIINLFSKLKNQIGLSVLYITHDLATAYYVGDRIAIMFRGNIVEMGPVNKVLLYPKHPYTQLLLESIPKADPEKKWRENVTIADIEYTEYLKEGCKFAGRCSFVRDICKKEKPKEIMIDDVLVRCHLYSENKTTISA</sequence>
<protein>
    <submittedName>
        <fullName evidence="5">Oligopeptide/dipeptide ABC transporter, ATPase subunit</fullName>
    </submittedName>
</protein>
<dbReference type="SUPFAM" id="SSF52540">
    <property type="entry name" value="P-loop containing nucleoside triphosphate hydrolases"/>
    <property type="match status" value="1"/>
</dbReference>
<dbReference type="GO" id="GO:0015833">
    <property type="term" value="P:peptide transport"/>
    <property type="evidence" value="ECO:0007669"/>
    <property type="project" value="InterPro"/>
</dbReference>
<evidence type="ECO:0000256" key="2">
    <source>
        <dbReference type="ARBA" id="ARBA00022741"/>
    </source>
</evidence>
<dbReference type="InterPro" id="IPR013563">
    <property type="entry name" value="Oligopep_ABC_C"/>
</dbReference>
<dbReference type="PANTHER" id="PTHR43230">
    <property type="entry name" value="ABC-TYPE DIPEPTIDE/OLIGOPEPTIDE TRANSPORT SYSTEM, ATPASE COMPONENT"/>
    <property type="match status" value="1"/>
</dbReference>